<accession>A0A0L0DDE5</accession>
<keyword evidence="2" id="KW-1185">Reference proteome</keyword>
<gene>
    <name evidence="1" type="ORF">AMSG_05884</name>
</gene>
<name>A0A0L0DDE5_THETB</name>
<dbReference type="GeneID" id="25565191"/>
<dbReference type="AlphaFoldDB" id="A0A0L0DDE5"/>
<proteinExistence type="predicted"/>
<evidence type="ECO:0000313" key="2">
    <source>
        <dbReference type="Proteomes" id="UP000054408"/>
    </source>
</evidence>
<protein>
    <submittedName>
        <fullName evidence="1">Uncharacterized protein</fullName>
    </submittedName>
</protein>
<evidence type="ECO:0000313" key="1">
    <source>
        <dbReference type="EMBL" id="KNC50111.1"/>
    </source>
</evidence>
<dbReference type="EMBL" id="GL349459">
    <property type="protein sequence ID" value="KNC50111.1"/>
    <property type="molecule type" value="Genomic_DNA"/>
</dbReference>
<sequence>MALAAESEAAQKALMEAEGWQGGSVCAAAAVAGAWNAAHGQSLVAHLGKPAHGLALCTRDVLDVYEAMLGKKGGSKLYRNKANTKAKMSTWCIGNDKIIRAVKSAHTKVRNGNTHLRTTARTYINTKELDKTGEAPERNHAAWEAVKTALATPRVVLLFHTKNHYCLISAWREVRDDESGTLRRQLMFAPKGQRPDRVIDWDDVVRIITHYKTYKILRIEGYSVTDPAMAMSDDALPPSSEAGDVPVVWMGADGEAAK</sequence>
<dbReference type="Proteomes" id="UP000054408">
    <property type="component" value="Unassembled WGS sequence"/>
</dbReference>
<reference evidence="1 2" key="1">
    <citation type="submission" date="2010-05" db="EMBL/GenBank/DDBJ databases">
        <title>The Genome Sequence of Thecamonas trahens ATCC 50062.</title>
        <authorList>
            <consortium name="The Broad Institute Genome Sequencing Platform"/>
            <person name="Russ C."/>
            <person name="Cuomo C."/>
            <person name="Shea T."/>
            <person name="Young S.K."/>
            <person name="Zeng Q."/>
            <person name="Koehrsen M."/>
            <person name="Haas B."/>
            <person name="Borodovsky M."/>
            <person name="Guigo R."/>
            <person name="Alvarado L."/>
            <person name="Berlin A."/>
            <person name="Bochicchio J."/>
            <person name="Borenstein D."/>
            <person name="Chapman S."/>
            <person name="Chen Z."/>
            <person name="Freedman E."/>
            <person name="Gellesch M."/>
            <person name="Goldberg J."/>
            <person name="Griggs A."/>
            <person name="Gujja S."/>
            <person name="Heilman E."/>
            <person name="Heiman D."/>
            <person name="Hepburn T."/>
            <person name="Howarth C."/>
            <person name="Jen D."/>
            <person name="Larson L."/>
            <person name="Mehta T."/>
            <person name="Park D."/>
            <person name="Pearson M."/>
            <person name="Roberts A."/>
            <person name="Saif S."/>
            <person name="Shenoy N."/>
            <person name="Sisk P."/>
            <person name="Stolte C."/>
            <person name="Sykes S."/>
            <person name="Thomson T."/>
            <person name="Walk T."/>
            <person name="White J."/>
            <person name="Yandava C."/>
            <person name="Burger G."/>
            <person name="Gray M.W."/>
            <person name="Holland P.W.H."/>
            <person name="King N."/>
            <person name="Lang F.B.F."/>
            <person name="Roger A.J."/>
            <person name="Ruiz-Trillo I."/>
            <person name="Lander E."/>
            <person name="Nusbaum C."/>
        </authorList>
    </citation>
    <scope>NUCLEOTIDE SEQUENCE [LARGE SCALE GENOMIC DNA]</scope>
    <source>
        <strain evidence="1 2">ATCC 50062</strain>
    </source>
</reference>
<dbReference type="RefSeq" id="XP_013757270.1">
    <property type="nucleotide sequence ID" value="XM_013901816.1"/>
</dbReference>
<organism evidence="1 2">
    <name type="scientific">Thecamonas trahens ATCC 50062</name>
    <dbReference type="NCBI Taxonomy" id="461836"/>
    <lineage>
        <taxon>Eukaryota</taxon>
        <taxon>Apusozoa</taxon>
        <taxon>Apusomonadida</taxon>
        <taxon>Apusomonadidae</taxon>
        <taxon>Thecamonas</taxon>
    </lineage>
</organism>